<evidence type="ECO:0000313" key="14">
    <source>
        <dbReference type="Proteomes" id="UP000323454"/>
    </source>
</evidence>
<comment type="PTM">
    <text evidence="11">Upon Fe-S cluster removal intramolecular disulfide bonds are formed.</text>
</comment>
<dbReference type="GO" id="GO:0051539">
    <property type="term" value="F:4 iron, 4 sulfur cluster binding"/>
    <property type="evidence" value="ECO:0007669"/>
    <property type="project" value="UniProtKB-UniRule"/>
</dbReference>
<keyword evidence="14" id="KW-1185">Reference proteome</keyword>
<dbReference type="GO" id="GO:0046872">
    <property type="term" value="F:metal ion binding"/>
    <property type="evidence" value="ECO:0007669"/>
    <property type="project" value="UniProtKB-KW"/>
</dbReference>
<evidence type="ECO:0000256" key="4">
    <source>
        <dbReference type="ARBA" id="ARBA00022723"/>
    </source>
</evidence>
<keyword evidence="4 11" id="KW-0479">Metal-binding</keyword>
<evidence type="ECO:0000256" key="11">
    <source>
        <dbReference type="HAMAP-Rule" id="MF_01479"/>
    </source>
</evidence>
<dbReference type="GO" id="GO:0047134">
    <property type="term" value="F:protein-disulfide reductase [NAD(P)H] activity"/>
    <property type="evidence" value="ECO:0007669"/>
    <property type="project" value="TreeGrafter"/>
</dbReference>
<evidence type="ECO:0000256" key="5">
    <source>
        <dbReference type="ARBA" id="ARBA00023004"/>
    </source>
</evidence>
<comment type="caution">
    <text evidence="13">The sequence shown here is derived from an EMBL/GenBank/DDBJ whole genome shotgun (WGS) entry which is preliminary data.</text>
</comment>
<comment type="PTM">
    <text evidence="11">The Fe-S cluster can be nitrosylated by nitric oxide (NO).</text>
</comment>
<keyword evidence="11" id="KW-0963">Cytoplasm</keyword>
<keyword evidence="6 11" id="KW-0411">Iron-sulfur</keyword>
<proteinExistence type="inferred from homology"/>
<keyword evidence="7 11" id="KW-0805">Transcription regulation</keyword>
<gene>
    <name evidence="11" type="primary">whiB</name>
    <name evidence="13" type="ORF">F0L68_39760</name>
</gene>
<accession>A0A5B2WCR8</accession>
<dbReference type="GO" id="GO:0035731">
    <property type="term" value="F:dinitrosyl-iron complex binding"/>
    <property type="evidence" value="ECO:0007669"/>
    <property type="project" value="UniProtKB-UniRule"/>
</dbReference>
<evidence type="ECO:0000256" key="7">
    <source>
        <dbReference type="ARBA" id="ARBA00023015"/>
    </source>
</evidence>
<dbReference type="GO" id="GO:0005737">
    <property type="term" value="C:cytoplasm"/>
    <property type="evidence" value="ECO:0007669"/>
    <property type="project" value="UniProtKB-SubCell"/>
</dbReference>
<evidence type="ECO:0000256" key="3">
    <source>
        <dbReference type="ARBA" id="ARBA00022485"/>
    </source>
</evidence>
<dbReference type="GO" id="GO:0003677">
    <property type="term" value="F:DNA binding"/>
    <property type="evidence" value="ECO:0007669"/>
    <property type="project" value="UniProtKB-UniRule"/>
</dbReference>
<dbReference type="PANTHER" id="PTHR38839">
    <property type="entry name" value="TRANSCRIPTIONAL REGULATOR WHID-RELATED"/>
    <property type="match status" value="1"/>
</dbReference>
<reference evidence="13 14" key="2">
    <citation type="submission" date="2019-09" db="EMBL/GenBank/DDBJ databases">
        <authorList>
            <person name="Jin C."/>
        </authorList>
    </citation>
    <scope>NUCLEOTIDE SEQUENCE [LARGE SCALE GENOMIC DNA]</scope>
    <source>
        <strain evidence="13 14">AN110305</strain>
    </source>
</reference>
<keyword evidence="5 11" id="KW-0408">Iron</keyword>
<name>A0A5B2WCR8_9PSEU</name>
<dbReference type="PROSITE" id="PS51674">
    <property type="entry name" value="4FE4S_WBL"/>
    <property type="match status" value="1"/>
</dbReference>
<dbReference type="InterPro" id="IPR034768">
    <property type="entry name" value="4FE4S_WBL"/>
</dbReference>
<evidence type="ECO:0000256" key="6">
    <source>
        <dbReference type="ARBA" id="ARBA00023014"/>
    </source>
</evidence>
<evidence type="ECO:0000256" key="10">
    <source>
        <dbReference type="ARBA" id="ARBA00023163"/>
    </source>
</evidence>
<keyword evidence="10 11" id="KW-0804">Transcription</keyword>
<evidence type="ECO:0000256" key="9">
    <source>
        <dbReference type="ARBA" id="ARBA00023157"/>
    </source>
</evidence>
<feature type="binding site" evidence="11">
    <location>
        <position position="9"/>
    </location>
    <ligand>
        <name>[4Fe-4S] cluster</name>
        <dbReference type="ChEBI" id="CHEBI:49883"/>
    </ligand>
</feature>
<dbReference type="InterPro" id="IPR003482">
    <property type="entry name" value="Whib"/>
</dbReference>
<feature type="binding site" evidence="11">
    <location>
        <position position="34"/>
    </location>
    <ligand>
        <name>[4Fe-4S] cluster</name>
        <dbReference type="ChEBI" id="CHEBI:49883"/>
    </ligand>
</feature>
<dbReference type="Proteomes" id="UP000323454">
    <property type="component" value="Unassembled WGS sequence"/>
</dbReference>
<protein>
    <recommendedName>
        <fullName evidence="11">Transcriptional regulator WhiB</fullName>
    </recommendedName>
</protein>
<dbReference type="RefSeq" id="WP_149855096.1">
    <property type="nucleotide sequence ID" value="NZ_VUOB01000105.1"/>
</dbReference>
<dbReference type="EMBL" id="VUOB01000105">
    <property type="protein sequence ID" value="KAA2248688.1"/>
    <property type="molecule type" value="Genomic_DNA"/>
</dbReference>
<evidence type="ECO:0000256" key="2">
    <source>
        <dbReference type="ARBA" id="ARBA00006597"/>
    </source>
</evidence>
<sequence length="77" mass="8479">MSWRDRAACRSEDPELFFPVGGRDSLTNLALAICQPCPVLGECRREALETPIQDGIWGGMTEAARDELLRTRTAVSA</sequence>
<evidence type="ECO:0000256" key="1">
    <source>
        <dbReference type="ARBA" id="ARBA00004496"/>
    </source>
</evidence>
<feature type="binding site" evidence="11">
    <location>
        <position position="43"/>
    </location>
    <ligand>
        <name>[4Fe-4S] cluster</name>
        <dbReference type="ChEBI" id="CHEBI:49883"/>
    </ligand>
</feature>
<dbReference type="AlphaFoldDB" id="A0A5B2WCR8"/>
<feature type="domain" description="4Fe-4S Wbl-type" evidence="12">
    <location>
        <begin position="8"/>
        <end position="67"/>
    </location>
</feature>
<keyword evidence="8 11" id="KW-0238">DNA-binding</keyword>
<comment type="subcellular location">
    <subcellularLocation>
        <location evidence="1 11">Cytoplasm</location>
    </subcellularLocation>
</comment>
<keyword evidence="3 11" id="KW-0004">4Fe-4S</keyword>
<dbReference type="GO" id="GO:0045454">
    <property type="term" value="P:cell redox homeostasis"/>
    <property type="evidence" value="ECO:0007669"/>
    <property type="project" value="TreeGrafter"/>
</dbReference>
<comment type="cofactor">
    <cofactor evidence="11">
        <name>[4Fe-4S] cluster</name>
        <dbReference type="ChEBI" id="CHEBI:49883"/>
    </cofactor>
    <text evidence="11">Binds 1 [4Fe-4S] cluster per subunit. Following nitrosylation of the [4Fe-4S] cluster binds 1 [4Fe-8(NO)] cluster per subunit.</text>
</comment>
<dbReference type="OrthoDB" id="8104048at2"/>
<reference evidence="13 14" key="1">
    <citation type="submission" date="2019-09" db="EMBL/GenBank/DDBJ databases">
        <title>Goodfellowia gen. nov., a new genus of the Pseudonocardineae related to Actinoalloteichus, containing Goodfellowia coeruleoviolacea gen. nov., comb. nov. gen. nov., comb. nov.</title>
        <authorList>
            <person name="Labeda D."/>
        </authorList>
    </citation>
    <scope>NUCLEOTIDE SEQUENCE [LARGE SCALE GENOMIC DNA]</scope>
    <source>
        <strain evidence="13 14">AN110305</strain>
    </source>
</reference>
<keyword evidence="9 11" id="KW-1015">Disulfide bond</keyword>
<evidence type="ECO:0000256" key="8">
    <source>
        <dbReference type="ARBA" id="ARBA00023125"/>
    </source>
</evidence>
<organism evidence="13 14">
    <name type="scientific">Solihabitans fulvus</name>
    <dbReference type="NCBI Taxonomy" id="1892852"/>
    <lineage>
        <taxon>Bacteria</taxon>
        <taxon>Bacillati</taxon>
        <taxon>Actinomycetota</taxon>
        <taxon>Actinomycetes</taxon>
        <taxon>Pseudonocardiales</taxon>
        <taxon>Pseudonocardiaceae</taxon>
        <taxon>Solihabitans</taxon>
    </lineage>
</organism>
<dbReference type="GO" id="GO:0045892">
    <property type="term" value="P:negative regulation of DNA-templated transcription"/>
    <property type="evidence" value="ECO:0007669"/>
    <property type="project" value="TreeGrafter"/>
</dbReference>
<comment type="function">
    <text evidence="11">Acts as a transcriptional regulator. Probably redox-responsive. The apo- but not holo-form probably binds DNA.</text>
</comment>
<evidence type="ECO:0000259" key="12">
    <source>
        <dbReference type="PROSITE" id="PS51674"/>
    </source>
</evidence>
<comment type="similarity">
    <text evidence="2 11">Belongs to the WhiB family.</text>
</comment>
<feature type="binding site" evidence="11">
    <location>
        <position position="37"/>
    </location>
    <ligand>
        <name>[4Fe-4S] cluster</name>
        <dbReference type="ChEBI" id="CHEBI:49883"/>
    </ligand>
</feature>
<dbReference type="Pfam" id="PF02467">
    <property type="entry name" value="Whib"/>
    <property type="match status" value="1"/>
</dbReference>
<dbReference type="HAMAP" id="MF_01479">
    <property type="entry name" value="WhiB"/>
    <property type="match status" value="1"/>
</dbReference>
<evidence type="ECO:0000313" key="13">
    <source>
        <dbReference type="EMBL" id="KAA2248688.1"/>
    </source>
</evidence>